<protein>
    <recommendedName>
        <fullName evidence="1">ACT domain-containing protein</fullName>
    </recommendedName>
</protein>
<dbReference type="EMBL" id="UOFL01000108">
    <property type="protein sequence ID" value="VAW76470.1"/>
    <property type="molecule type" value="Genomic_DNA"/>
</dbReference>
<gene>
    <name evidence="2" type="ORF">MNBD_GAMMA12-3671</name>
</gene>
<dbReference type="AlphaFoldDB" id="A0A3B0YI90"/>
<evidence type="ECO:0000313" key="2">
    <source>
        <dbReference type="EMBL" id="VAW76470.1"/>
    </source>
</evidence>
<dbReference type="Gene3D" id="3.30.2130.10">
    <property type="entry name" value="VC0802-like"/>
    <property type="match status" value="1"/>
</dbReference>
<dbReference type="Pfam" id="PF19571">
    <property type="entry name" value="ACT_8"/>
    <property type="match status" value="1"/>
</dbReference>
<reference evidence="2" key="1">
    <citation type="submission" date="2018-06" db="EMBL/GenBank/DDBJ databases">
        <authorList>
            <person name="Zhirakovskaya E."/>
        </authorList>
    </citation>
    <scope>NUCLEOTIDE SEQUENCE</scope>
</reference>
<dbReference type="InterPro" id="IPR045739">
    <property type="entry name" value="ACT_dom_pair"/>
</dbReference>
<dbReference type="InterPro" id="IPR002912">
    <property type="entry name" value="ACT_dom"/>
</dbReference>
<name>A0A3B0YI90_9ZZZZ</name>
<proteinExistence type="predicted"/>
<accession>A0A3B0YI90</accession>
<dbReference type="InterPro" id="IPR045865">
    <property type="entry name" value="ACT-like_dom_sf"/>
</dbReference>
<sequence>MKQISVITNNRSGLVTEISGLLAEHNININSLDAAVVEDNAVVVLTVSEYDDAYRLLQSIKDVSVLTEDVILIKIADRPGALAKVAMRFSNADISIRSMRIIERGAEQSLVAISADRTKQALDIVKEYLIS</sequence>
<organism evidence="2">
    <name type="scientific">hydrothermal vent metagenome</name>
    <dbReference type="NCBI Taxonomy" id="652676"/>
    <lineage>
        <taxon>unclassified sequences</taxon>
        <taxon>metagenomes</taxon>
        <taxon>ecological metagenomes</taxon>
    </lineage>
</organism>
<feature type="domain" description="ACT" evidence="1">
    <location>
        <begin position="3"/>
        <end position="78"/>
    </location>
</feature>
<evidence type="ECO:0000259" key="1">
    <source>
        <dbReference type="PROSITE" id="PS51671"/>
    </source>
</evidence>
<dbReference type="PANTHER" id="PTHR40099:SF1">
    <property type="entry name" value="ACETOLACTATE SYNTHASE, SMALL SUBUNIT"/>
    <property type="match status" value="1"/>
</dbReference>
<dbReference type="SUPFAM" id="SSF55021">
    <property type="entry name" value="ACT-like"/>
    <property type="match status" value="2"/>
</dbReference>
<dbReference type="PROSITE" id="PS51671">
    <property type="entry name" value="ACT"/>
    <property type="match status" value="1"/>
</dbReference>
<dbReference type="PANTHER" id="PTHR40099">
    <property type="entry name" value="ACETOLACTATE SYNTHASE, SMALL SUBUNIT"/>
    <property type="match status" value="1"/>
</dbReference>